<dbReference type="GO" id="GO:0016788">
    <property type="term" value="F:hydrolase activity, acting on ester bonds"/>
    <property type="evidence" value="ECO:0007669"/>
    <property type="project" value="InterPro"/>
</dbReference>
<evidence type="ECO:0000256" key="3">
    <source>
        <dbReference type="ARBA" id="ARBA00023118"/>
    </source>
</evidence>
<comment type="similarity">
    <text evidence="1 4">Belongs to the CRISPR-associated protein Cas6/Cse3/CasE family.</text>
</comment>
<dbReference type="RefSeq" id="WP_149731235.1">
    <property type="nucleotide sequence ID" value="NZ_FMXB01000004.1"/>
</dbReference>
<sequence>MRLKIDLKAKNNFKVPFNYNHILSSIIYSKIKDSNLADELHSLNSYKFFNFSQLDIPKRKVVNDGIISRNGVISFYLSSPDDLLVENLVNGFVDDMEVRFGREKMAVTKIEALKAPQFSEKSEFKTLSPIIVRDTQEINGKLKRVDLAPCDKFFKGVEANLVKKYCKYNGLESTDKEISVYSEMAHVKRKRIMIPKGPNTTYHRAYMMDLILEGNKDLIDFAYDVGLGEKNSMGFGMIYSCC</sequence>
<dbReference type="Gene3D" id="3.30.70.1900">
    <property type="match status" value="1"/>
</dbReference>
<dbReference type="PIRSF" id="PIRSF005054">
    <property type="entry name" value="PF1131"/>
    <property type="match status" value="1"/>
</dbReference>
<accession>A0A1G5VGY9</accession>
<dbReference type="GO" id="GO:0003723">
    <property type="term" value="F:RNA binding"/>
    <property type="evidence" value="ECO:0007669"/>
    <property type="project" value="UniProtKB-KW"/>
</dbReference>
<dbReference type="AlphaFoldDB" id="A0A1G5VGY9"/>
<evidence type="ECO:0000256" key="4">
    <source>
        <dbReference type="PIRNR" id="PIRNR005054"/>
    </source>
</evidence>
<feature type="domain" description="CRISPR associated protein Cas6 C-terminal" evidence="7">
    <location>
        <begin position="114"/>
        <end position="238"/>
    </location>
</feature>
<dbReference type="InterPro" id="IPR010156">
    <property type="entry name" value="CRISPR-assoc_prot_Cas6"/>
</dbReference>
<evidence type="ECO:0000256" key="2">
    <source>
        <dbReference type="ARBA" id="ARBA00022884"/>
    </source>
</evidence>
<organism evidence="8 9">
    <name type="scientific">Methanobrevibacter millerae</name>
    <dbReference type="NCBI Taxonomy" id="230361"/>
    <lineage>
        <taxon>Archaea</taxon>
        <taxon>Methanobacteriati</taxon>
        <taxon>Methanobacteriota</taxon>
        <taxon>Methanomada group</taxon>
        <taxon>Methanobacteria</taxon>
        <taxon>Methanobacteriales</taxon>
        <taxon>Methanobacteriaceae</taxon>
        <taxon>Methanobrevibacter</taxon>
    </lineage>
</organism>
<keyword evidence="3" id="KW-0051">Antiviral defense</keyword>
<dbReference type="NCBIfam" id="TIGR01877">
    <property type="entry name" value="cas_cas6"/>
    <property type="match status" value="1"/>
</dbReference>
<comment type="function">
    <text evidence="4">CRISPR (clustered regularly interspaced short palindromic repeat), is an adaptive immune system that provides protection against mobile genetic elements (viruses, transposable elements and conjugative plasmids). CRISPR clusters contain sequences complementary to antecedent mobile elements and target invading nucleic acids. CRISPR clusters are transcribed and processed into CRISPR RNA (crRNA).</text>
</comment>
<dbReference type="PANTHER" id="PTHR36984">
    <property type="entry name" value="CRISPR-ASSOCIATED ENDORIBONUCLEASE CAS6 1"/>
    <property type="match status" value="1"/>
</dbReference>
<evidence type="ECO:0000256" key="6">
    <source>
        <dbReference type="PIRSR" id="PIRSR005054-50"/>
    </source>
</evidence>
<dbReference type="PANTHER" id="PTHR36984:SF1">
    <property type="entry name" value="CRISPR-ASSOCIATED ENDORIBONUCLEASE CAS6 1"/>
    <property type="match status" value="1"/>
</dbReference>
<dbReference type="Pfam" id="PF21350">
    <property type="entry name" value="Cas6_I-A"/>
    <property type="match status" value="1"/>
</dbReference>
<dbReference type="EMBL" id="FMXB01000004">
    <property type="protein sequence ID" value="SDA45181.1"/>
    <property type="molecule type" value="Genomic_DNA"/>
</dbReference>
<feature type="active site" description="Proton donor" evidence="6">
    <location>
        <position position="41"/>
    </location>
</feature>
<protein>
    <recommendedName>
        <fullName evidence="4">CRISPR-associated endoribonuclease</fullName>
    </recommendedName>
</protein>
<evidence type="ECO:0000256" key="5">
    <source>
        <dbReference type="PIRSR" id="PIRSR005054-1"/>
    </source>
</evidence>
<dbReference type="Gene3D" id="3.30.70.1890">
    <property type="match status" value="1"/>
</dbReference>
<feature type="site" description="Transition state stabilizer" evidence="5">
    <location>
        <position position="47"/>
    </location>
</feature>
<name>A0A1G5VGY9_9EURY</name>
<evidence type="ECO:0000259" key="7">
    <source>
        <dbReference type="Pfam" id="PF01881"/>
    </source>
</evidence>
<keyword evidence="9" id="KW-1185">Reference proteome</keyword>
<dbReference type="GO" id="GO:0051607">
    <property type="term" value="P:defense response to virus"/>
    <property type="evidence" value="ECO:0007669"/>
    <property type="project" value="UniProtKB-KW"/>
</dbReference>
<gene>
    <name evidence="8" type="ORF">SAMN02910315_00604</name>
</gene>
<dbReference type="Proteomes" id="UP000323439">
    <property type="component" value="Unassembled WGS sequence"/>
</dbReference>
<dbReference type="InterPro" id="IPR045747">
    <property type="entry name" value="CRISPR-assoc_prot_Cas6_N_sf"/>
</dbReference>
<evidence type="ECO:0000313" key="9">
    <source>
        <dbReference type="Proteomes" id="UP000323439"/>
    </source>
</evidence>
<evidence type="ECO:0000313" key="8">
    <source>
        <dbReference type="EMBL" id="SDA45181.1"/>
    </source>
</evidence>
<dbReference type="Pfam" id="PF01881">
    <property type="entry name" value="Cas_Cas6_C"/>
    <property type="match status" value="1"/>
</dbReference>
<reference evidence="8 9" key="1">
    <citation type="submission" date="2016-10" db="EMBL/GenBank/DDBJ databases">
        <authorList>
            <person name="Varghese N."/>
            <person name="Submissions S."/>
        </authorList>
    </citation>
    <scope>NUCLEOTIDE SEQUENCE [LARGE SCALE GENOMIC DNA]</scope>
    <source>
        <strain evidence="8 9">DSM 16643</strain>
    </source>
</reference>
<keyword evidence="2" id="KW-0694">RNA-binding</keyword>
<proteinExistence type="inferred from homology"/>
<dbReference type="InterPro" id="IPR049435">
    <property type="entry name" value="Cas_Cas6_C"/>
</dbReference>
<feature type="active site" description="Proton acceptor" evidence="6">
    <location>
        <position position="28"/>
    </location>
</feature>
<dbReference type="OrthoDB" id="43942at2157"/>
<evidence type="ECO:0000256" key="1">
    <source>
        <dbReference type="ARBA" id="ARBA00005937"/>
    </source>
</evidence>